<reference evidence="1" key="1">
    <citation type="submission" date="2024-09" db="EMBL/GenBank/DDBJ databases">
        <title>Black Yeasts Isolated from many extreme environments.</title>
        <authorList>
            <person name="Coleine C."/>
            <person name="Stajich J.E."/>
            <person name="Selbmann L."/>
        </authorList>
    </citation>
    <scope>NUCLEOTIDE SEQUENCE</scope>
    <source>
        <strain evidence="1">CCFEE 5737</strain>
    </source>
</reference>
<evidence type="ECO:0000313" key="1">
    <source>
        <dbReference type="EMBL" id="KAK3077024.1"/>
    </source>
</evidence>
<sequence length="265" mass="28337">MTTVPPTVAQLFSLEGKTAIVAGGTGGLGLAMTSALAEAGADIISLELPHDKLSAGLESKVKELGRRYTRFECDLSDSKKIRAVFEEMWKADVVPDILLNSAGIQRRGSVEDITDDDIDAVLQINLKATFVIAQEFGRRLLALERKGKIINVASIISFIGNTNISPYAASKGGVMQMTKAFSNEWAGRGITVNAICPGYMKTALTEQYSTDPKYKGYNDYIIGRTPAGRWGEPRDLKGAVVFLAAPGSDFVTGTSLVVDGGILAK</sequence>
<dbReference type="EMBL" id="JAWDJW010003297">
    <property type="protein sequence ID" value="KAK3077024.1"/>
    <property type="molecule type" value="Genomic_DNA"/>
</dbReference>
<comment type="caution">
    <text evidence="1">The sequence shown here is derived from an EMBL/GenBank/DDBJ whole genome shotgun (WGS) entry which is preliminary data.</text>
</comment>
<gene>
    <name evidence="1" type="ORF">LTS18_011404</name>
</gene>
<name>A0ACC3DKK9_9PEZI</name>
<protein>
    <submittedName>
        <fullName evidence="1">Uncharacterized protein</fullName>
    </submittedName>
</protein>
<accession>A0ACC3DKK9</accession>
<dbReference type="Proteomes" id="UP001186974">
    <property type="component" value="Unassembled WGS sequence"/>
</dbReference>
<keyword evidence="2" id="KW-1185">Reference proteome</keyword>
<evidence type="ECO:0000313" key="2">
    <source>
        <dbReference type="Proteomes" id="UP001186974"/>
    </source>
</evidence>
<proteinExistence type="predicted"/>
<organism evidence="1 2">
    <name type="scientific">Coniosporium uncinatum</name>
    <dbReference type="NCBI Taxonomy" id="93489"/>
    <lineage>
        <taxon>Eukaryota</taxon>
        <taxon>Fungi</taxon>
        <taxon>Dikarya</taxon>
        <taxon>Ascomycota</taxon>
        <taxon>Pezizomycotina</taxon>
        <taxon>Dothideomycetes</taxon>
        <taxon>Dothideomycetes incertae sedis</taxon>
        <taxon>Coniosporium</taxon>
    </lineage>
</organism>